<dbReference type="Gene3D" id="3.40.190.10">
    <property type="entry name" value="Periplasmic binding protein-like II"/>
    <property type="match status" value="2"/>
</dbReference>
<proteinExistence type="predicted"/>
<dbReference type="PANTHER" id="PTHR30632:SF11">
    <property type="entry name" value="BLR4797 PROTEIN"/>
    <property type="match status" value="1"/>
</dbReference>
<dbReference type="PANTHER" id="PTHR30632">
    <property type="entry name" value="MOLYBDATE-BINDING PERIPLASMIC PROTEIN"/>
    <property type="match status" value="1"/>
</dbReference>
<evidence type="ECO:0000256" key="1">
    <source>
        <dbReference type="SAM" id="SignalP"/>
    </source>
</evidence>
<dbReference type="EMBL" id="CP011568">
    <property type="protein sequence ID" value="AKJ67509.1"/>
    <property type="molecule type" value="Genomic_DNA"/>
</dbReference>
<dbReference type="Pfam" id="PF13531">
    <property type="entry name" value="SBP_bac_11"/>
    <property type="match status" value="1"/>
</dbReference>
<sequence length="255" mass="26129">MKPNRFLRLALALLLCGALLPAAVRAAPLNVASDAALLQPVRQAASRFTSRTGIALSVHSVDMARYAAHAIHAPGQPFDVVIVNAGRYAALARQHRVAPGSRTDLARIGIGIGVPSGHPLPDVTTAAALRRTLLAAHRVALADPGSDAPSGANALTLFDRLGISEPMKAKAVLVSGPLVVTQLQVGKADLALAESTVLQQAPGVQFAGPLPGALQQPISFVGGVGARARRPVAARAFLAFLAAELGPSAPPRKAP</sequence>
<gene>
    <name evidence="2" type="ORF">ABW99_03950</name>
</gene>
<evidence type="ECO:0000313" key="2">
    <source>
        <dbReference type="EMBL" id="AKJ67509.1"/>
    </source>
</evidence>
<dbReference type="KEGG" id="ptx:ABW99_03950"/>
<keyword evidence="3" id="KW-1185">Reference proteome</keyword>
<organism evidence="2 3">
    <name type="scientific">Pandoraea thiooxydans</name>
    <dbReference type="NCBI Taxonomy" id="445709"/>
    <lineage>
        <taxon>Bacteria</taxon>
        <taxon>Pseudomonadati</taxon>
        <taxon>Pseudomonadota</taxon>
        <taxon>Betaproteobacteria</taxon>
        <taxon>Burkholderiales</taxon>
        <taxon>Burkholderiaceae</taxon>
        <taxon>Pandoraea</taxon>
    </lineage>
</organism>
<protein>
    <recommendedName>
        <fullName evidence="4">Molybdenum ABC transporter substrate-binding protein</fullName>
    </recommendedName>
</protein>
<evidence type="ECO:0000313" key="3">
    <source>
        <dbReference type="Proteomes" id="UP000036700"/>
    </source>
</evidence>
<dbReference type="RefSeq" id="WP_047213115.1">
    <property type="nucleotide sequence ID" value="NZ_CP011568.3"/>
</dbReference>
<dbReference type="GO" id="GO:0030973">
    <property type="term" value="F:molybdate ion binding"/>
    <property type="evidence" value="ECO:0007669"/>
    <property type="project" value="TreeGrafter"/>
</dbReference>
<dbReference type="PATRIC" id="fig|445709.3.peg.843"/>
<dbReference type="SUPFAM" id="SSF53850">
    <property type="entry name" value="Periplasmic binding protein-like II"/>
    <property type="match status" value="1"/>
</dbReference>
<dbReference type="Proteomes" id="UP000036700">
    <property type="component" value="Chromosome"/>
</dbReference>
<feature type="chain" id="PRO_5002553518" description="Molybdenum ABC transporter substrate-binding protein" evidence="1">
    <location>
        <begin position="27"/>
        <end position="255"/>
    </location>
</feature>
<feature type="signal peptide" evidence="1">
    <location>
        <begin position="1"/>
        <end position="26"/>
    </location>
</feature>
<evidence type="ECO:0008006" key="4">
    <source>
        <dbReference type="Google" id="ProtNLM"/>
    </source>
</evidence>
<dbReference type="AlphaFoldDB" id="A0A0G3ENE4"/>
<reference evidence="3" key="1">
    <citation type="submission" date="2015-06" db="EMBL/GenBank/DDBJ databases">
        <authorList>
            <person name="Lim Y.L."/>
            <person name="Ee R."/>
            <person name="Yong D."/>
            <person name="How K.Y."/>
            <person name="Yin W.F."/>
            <person name="Chan K.G."/>
        </authorList>
    </citation>
    <scope>NUCLEOTIDE SEQUENCE [LARGE SCALE GENOMIC DNA]</scope>
    <source>
        <strain evidence="3">DSM 25325</strain>
    </source>
</reference>
<name>A0A0G3ENE4_9BURK</name>
<dbReference type="InterPro" id="IPR050682">
    <property type="entry name" value="ModA/WtpA"/>
</dbReference>
<dbReference type="STRING" id="445709.ABW99_03950"/>
<dbReference type="GO" id="GO:0015689">
    <property type="term" value="P:molybdate ion transport"/>
    <property type="evidence" value="ECO:0007669"/>
    <property type="project" value="TreeGrafter"/>
</dbReference>
<keyword evidence="1" id="KW-0732">Signal</keyword>
<accession>A0A0G3ENE4</accession>